<dbReference type="RefSeq" id="WP_165299830.1">
    <property type="nucleotide sequence ID" value="NZ_JAAKZZ010000172.1"/>
</dbReference>
<keyword evidence="2" id="KW-0732">Signal</keyword>
<organism evidence="3 4">
    <name type="scientific">Streptomyces boncukensis</name>
    <dbReference type="NCBI Taxonomy" id="2711219"/>
    <lineage>
        <taxon>Bacteria</taxon>
        <taxon>Bacillati</taxon>
        <taxon>Actinomycetota</taxon>
        <taxon>Actinomycetes</taxon>
        <taxon>Kitasatosporales</taxon>
        <taxon>Streptomycetaceae</taxon>
        <taxon>Streptomyces</taxon>
    </lineage>
</organism>
<feature type="signal peptide" evidence="2">
    <location>
        <begin position="1"/>
        <end position="30"/>
    </location>
</feature>
<evidence type="ECO:0000256" key="1">
    <source>
        <dbReference type="SAM" id="MobiDB-lite"/>
    </source>
</evidence>
<comment type="caution">
    <text evidence="3">The sequence shown here is derived from an EMBL/GenBank/DDBJ whole genome shotgun (WGS) entry which is preliminary data.</text>
</comment>
<dbReference type="EMBL" id="JAAKZZ010000172">
    <property type="protein sequence ID" value="NGO70159.1"/>
    <property type="molecule type" value="Genomic_DNA"/>
</dbReference>
<dbReference type="Gene3D" id="2.60.40.20">
    <property type="entry name" value="Alpha-amylase inhibitor"/>
    <property type="match status" value="1"/>
</dbReference>
<evidence type="ECO:0000256" key="2">
    <source>
        <dbReference type="SAM" id="SignalP"/>
    </source>
</evidence>
<sequence>MSLKLSAKRIATGSVAAFALGTLGGTTAQAASPAGSPDAQDSQSVPTSKARQGGEAGSSSGEAGIKAPSCVKSKKVGTRKYKVTNRCKKTKRVKLVWAFASDTKCYDLKPNYYFTSKRGWPARYDGIKSC</sequence>
<evidence type="ECO:0000313" key="4">
    <source>
        <dbReference type="Proteomes" id="UP000477722"/>
    </source>
</evidence>
<protein>
    <recommendedName>
        <fullName evidence="5">Secreted protein</fullName>
    </recommendedName>
</protein>
<reference evidence="3 4" key="1">
    <citation type="submission" date="2020-02" db="EMBL/GenBank/DDBJ databases">
        <title>Whole-genome analyses of novel actinobacteria.</title>
        <authorList>
            <person name="Sahin N."/>
            <person name="Tatar D."/>
        </authorList>
    </citation>
    <scope>NUCLEOTIDE SEQUENCE [LARGE SCALE GENOMIC DNA]</scope>
    <source>
        <strain evidence="3 4">SB3404</strain>
    </source>
</reference>
<evidence type="ECO:0008006" key="5">
    <source>
        <dbReference type="Google" id="ProtNLM"/>
    </source>
</evidence>
<proteinExistence type="predicted"/>
<name>A0A6G4WXY8_9ACTN</name>
<dbReference type="SUPFAM" id="SSF49498">
    <property type="entry name" value="alpha-Amylase inhibitor tendamistat"/>
    <property type="match status" value="1"/>
</dbReference>
<dbReference type="AlphaFoldDB" id="A0A6G4WXY8"/>
<feature type="compositionally biased region" description="Polar residues" evidence="1">
    <location>
        <begin position="39"/>
        <end position="50"/>
    </location>
</feature>
<feature type="chain" id="PRO_5026001479" description="Secreted protein" evidence="2">
    <location>
        <begin position="31"/>
        <end position="130"/>
    </location>
</feature>
<dbReference type="InterPro" id="IPR036379">
    <property type="entry name" value="A-amylase_inhib_sf"/>
</dbReference>
<keyword evidence="4" id="KW-1185">Reference proteome</keyword>
<feature type="region of interest" description="Disordered" evidence="1">
    <location>
        <begin position="27"/>
        <end position="76"/>
    </location>
</feature>
<dbReference type="GO" id="GO:0015066">
    <property type="term" value="F:alpha-amylase inhibitor activity"/>
    <property type="evidence" value="ECO:0007669"/>
    <property type="project" value="InterPro"/>
</dbReference>
<dbReference type="Proteomes" id="UP000477722">
    <property type="component" value="Unassembled WGS sequence"/>
</dbReference>
<evidence type="ECO:0000313" key="3">
    <source>
        <dbReference type="EMBL" id="NGO70159.1"/>
    </source>
</evidence>
<gene>
    <name evidence="3" type="ORF">G5C65_17720</name>
</gene>
<accession>A0A6G4WXY8</accession>